<evidence type="ECO:0000256" key="1">
    <source>
        <dbReference type="SAM" id="SignalP"/>
    </source>
</evidence>
<proteinExistence type="predicted"/>
<evidence type="ECO:0000313" key="2">
    <source>
        <dbReference type="EMBL" id="KAF7826635.1"/>
    </source>
</evidence>
<keyword evidence="3" id="KW-1185">Reference proteome</keyword>
<dbReference type="Proteomes" id="UP000634136">
    <property type="component" value="Unassembled WGS sequence"/>
</dbReference>
<organism evidence="2 3">
    <name type="scientific">Senna tora</name>
    <dbReference type="NCBI Taxonomy" id="362788"/>
    <lineage>
        <taxon>Eukaryota</taxon>
        <taxon>Viridiplantae</taxon>
        <taxon>Streptophyta</taxon>
        <taxon>Embryophyta</taxon>
        <taxon>Tracheophyta</taxon>
        <taxon>Spermatophyta</taxon>
        <taxon>Magnoliopsida</taxon>
        <taxon>eudicotyledons</taxon>
        <taxon>Gunneridae</taxon>
        <taxon>Pentapetalae</taxon>
        <taxon>rosids</taxon>
        <taxon>fabids</taxon>
        <taxon>Fabales</taxon>
        <taxon>Fabaceae</taxon>
        <taxon>Caesalpinioideae</taxon>
        <taxon>Cassia clade</taxon>
        <taxon>Senna</taxon>
    </lineage>
</organism>
<gene>
    <name evidence="2" type="ORF">G2W53_017799</name>
</gene>
<keyword evidence="1" id="KW-0732">Signal</keyword>
<dbReference type="EMBL" id="JAAIUW010000006">
    <property type="protein sequence ID" value="KAF7826635.1"/>
    <property type="molecule type" value="Genomic_DNA"/>
</dbReference>
<feature type="signal peptide" evidence="1">
    <location>
        <begin position="1"/>
        <end position="23"/>
    </location>
</feature>
<accession>A0A834TQY1</accession>
<feature type="chain" id="PRO_5032333648" evidence="1">
    <location>
        <begin position="24"/>
        <end position="354"/>
    </location>
</feature>
<name>A0A834TQY1_9FABA</name>
<comment type="caution">
    <text evidence="2">The sequence shown here is derived from an EMBL/GenBank/DDBJ whole genome shotgun (WGS) entry which is preliminary data.</text>
</comment>
<evidence type="ECO:0000313" key="3">
    <source>
        <dbReference type="Proteomes" id="UP000634136"/>
    </source>
</evidence>
<dbReference type="OrthoDB" id="1845088at2759"/>
<sequence length="354" mass="38800">MAGSTSTMDALLLSWLLSTMSESMVTQCVLEGLPSEYESFVTGIHMRSTPCTIFELEPLLIAQEIRVEKSFKAVIESPSANMLLLLTPKIRTNLRINLLKISPVTVNTLTEEEEDKVLDEAGVEYNQQLRQRSSANMASMIASPELLSDSSWFPDSGATNHVTADGNNLMTSSEYMGPEQLHMGNGAGLAISSIGHAFVKTSSHPSSSLSLNQLLHDTREILLRGSVRPDGLYYFHDFHLQHLPSAPSLPSRSILSSSHPSTVSSAHFASTVSSPQTCNTYSLWHNRLGHANRQVVTNHNTLPVPAFHLQPQRFWSREKNREVDAAVRESTNAGAVRGSTNAGDSDLFDALIQL</sequence>
<reference evidence="2" key="1">
    <citation type="submission" date="2020-09" db="EMBL/GenBank/DDBJ databases">
        <title>Genome-Enabled Discovery of Anthraquinone Biosynthesis in Senna tora.</title>
        <authorList>
            <person name="Kang S.-H."/>
            <person name="Pandey R.P."/>
            <person name="Lee C.-M."/>
            <person name="Sim J.-S."/>
            <person name="Jeong J.-T."/>
            <person name="Choi B.-S."/>
            <person name="Jung M."/>
            <person name="Ginzburg D."/>
            <person name="Zhao K."/>
            <person name="Won S.Y."/>
            <person name="Oh T.-J."/>
            <person name="Yu Y."/>
            <person name="Kim N.-H."/>
            <person name="Lee O.R."/>
            <person name="Lee T.-H."/>
            <person name="Bashyal P."/>
            <person name="Kim T.-S."/>
            <person name="Lee W.-H."/>
            <person name="Kawkins C."/>
            <person name="Kim C.-K."/>
            <person name="Kim J.S."/>
            <person name="Ahn B.O."/>
            <person name="Rhee S.Y."/>
            <person name="Sohng J.K."/>
        </authorList>
    </citation>
    <scope>NUCLEOTIDE SEQUENCE</scope>
    <source>
        <tissue evidence="2">Leaf</tissue>
    </source>
</reference>
<protein>
    <submittedName>
        <fullName evidence="2">Retrovirus-related Pol polyprotein from transposon TNT 1-94</fullName>
    </submittedName>
</protein>
<dbReference type="AlphaFoldDB" id="A0A834TQY1"/>